<reference evidence="3 4" key="1">
    <citation type="submission" date="2023-01" db="EMBL/GenBank/DDBJ databases">
        <title>Analysis of 21 Apiospora genomes using comparative genomics revels a genus with tremendous synthesis potential of carbohydrate active enzymes and secondary metabolites.</title>
        <authorList>
            <person name="Sorensen T."/>
        </authorList>
    </citation>
    <scope>NUCLEOTIDE SEQUENCE [LARGE SCALE GENOMIC DNA]</scope>
    <source>
        <strain evidence="3 4">CBS 24483</strain>
    </source>
</reference>
<feature type="transmembrane region" description="Helical" evidence="2">
    <location>
        <begin position="37"/>
        <end position="70"/>
    </location>
</feature>
<feature type="region of interest" description="Disordered" evidence="1">
    <location>
        <begin position="1"/>
        <end position="21"/>
    </location>
</feature>
<protein>
    <submittedName>
        <fullName evidence="3">Uncharacterized protein</fullName>
    </submittedName>
</protein>
<dbReference type="RefSeq" id="XP_066696352.1">
    <property type="nucleotide sequence ID" value="XM_066846861.1"/>
</dbReference>
<evidence type="ECO:0000313" key="4">
    <source>
        <dbReference type="Proteomes" id="UP001391051"/>
    </source>
</evidence>
<sequence>MDFNVTSGNTTEVNRTGDCFGRSPGPGEANVTWQSAWFAIAAVAMNSISPIICLFDAVELTLFWLLAVLLTGESPRIAARRVARVRFRDTMAEIRGQCQENAEQSLTQLRSRFCVAQAAFAVAALT</sequence>
<name>A0ABR1Q2T5_9PEZI</name>
<keyword evidence="2" id="KW-1133">Transmembrane helix</keyword>
<feature type="compositionally biased region" description="Polar residues" evidence="1">
    <location>
        <begin position="1"/>
        <end position="14"/>
    </location>
</feature>
<dbReference type="Proteomes" id="UP001391051">
    <property type="component" value="Unassembled WGS sequence"/>
</dbReference>
<dbReference type="GeneID" id="92079923"/>
<evidence type="ECO:0000256" key="2">
    <source>
        <dbReference type="SAM" id="Phobius"/>
    </source>
</evidence>
<keyword evidence="2" id="KW-0812">Transmembrane</keyword>
<gene>
    <name evidence="3" type="ORF">PG986_010639</name>
</gene>
<organism evidence="3 4">
    <name type="scientific">Apiospora aurea</name>
    <dbReference type="NCBI Taxonomy" id="335848"/>
    <lineage>
        <taxon>Eukaryota</taxon>
        <taxon>Fungi</taxon>
        <taxon>Dikarya</taxon>
        <taxon>Ascomycota</taxon>
        <taxon>Pezizomycotina</taxon>
        <taxon>Sordariomycetes</taxon>
        <taxon>Xylariomycetidae</taxon>
        <taxon>Amphisphaeriales</taxon>
        <taxon>Apiosporaceae</taxon>
        <taxon>Apiospora</taxon>
    </lineage>
</organism>
<evidence type="ECO:0000313" key="3">
    <source>
        <dbReference type="EMBL" id="KAK7946318.1"/>
    </source>
</evidence>
<keyword evidence="2" id="KW-0472">Membrane</keyword>
<accession>A0ABR1Q2T5</accession>
<keyword evidence="4" id="KW-1185">Reference proteome</keyword>
<evidence type="ECO:0000256" key="1">
    <source>
        <dbReference type="SAM" id="MobiDB-lite"/>
    </source>
</evidence>
<proteinExistence type="predicted"/>
<comment type="caution">
    <text evidence="3">The sequence shown here is derived from an EMBL/GenBank/DDBJ whole genome shotgun (WGS) entry which is preliminary data.</text>
</comment>
<dbReference type="EMBL" id="JAQQWE010000007">
    <property type="protein sequence ID" value="KAK7946318.1"/>
    <property type="molecule type" value="Genomic_DNA"/>
</dbReference>